<evidence type="ECO:0000313" key="3">
    <source>
        <dbReference type="Proteomes" id="UP001175000"/>
    </source>
</evidence>
<feature type="region of interest" description="Disordered" evidence="1">
    <location>
        <begin position="1"/>
        <end position="24"/>
    </location>
</feature>
<evidence type="ECO:0000256" key="1">
    <source>
        <dbReference type="SAM" id="MobiDB-lite"/>
    </source>
</evidence>
<feature type="region of interest" description="Disordered" evidence="1">
    <location>
        <begin position="171"/>
        <end position="223"/>
    </location>
</feature>
<comment type="caution">
    <text evidence="2">The sequence shown here is derived from an EMBL/GenBank/DDBJ whole genome shotgun (WGS) entry which is preliminary data.</text>
</comment>
<dbReference type="AlphaFoldDB" id="A0AA40CCJ7"/>
<dbReference type="Proteomes" id="UP001175000">
    <property type="component" value="Unassembled WGS sequence"/>
</dbReference>
<evidence type="ECO:0000313" key="2">
    <source>
        <dbReference type="EMBL" id="KAK0633200.1"/>
    </source>
</evidence>
<name>A0AA40CCJ7_9PEZI</name>
<protein>
    <submittedName>
        <fullName evidence="2">Uncharacterized protein</fullName>
    </submittedName>
</protein>
<accession>A0AA40CCJ7</accession>
<feature type="compositionally biased region" description="Polar residues" evidence="1">
    <location>
        <begin position="1"/>
        <end position="17"/>
    </location>
</feature>
<reference evidence="2" key="1">
    <citation type="submission" date="2023-06" db="EMBL/GenBank/DDBJ databases">
        <title>Genome-scale phylogeny and comparative genomics of the fungal order Sordariales.</title>
        <authorList>
            <consortium name="Lawrence Berkeley National Laboratory"/>
            <person name="Hensen N."/>
            <person name="Bonometti L."/>
            <person name="Westerberg I."/>
            <person name="Brannstrom I.O."/>
            <person name="Guillou S."/>
            <person name="Cros-Aarteil S."/>
            <person name="Calhoun S."/>
            <person name="Haridas S."/>
            <person name="Kuo A."/>
            <person name="Mondo S."/>
            <person name="Pangilinan J."/>
            <person name="Riley R."/>
            <person name="Labutti K."/>
            <person name="Andreopoulos B."/>
            <person name="Lipzen A."/>
            <person name="Chen C."/>
            <person name="Yanf M."/>
            <person name="Daum C."/>
            <person name="Ng V."/>
            <person name="Clum A."/>
            <person name="Steindorff A."/>
            <person name="Ohm R."/>
            <person name="Martin F."/>
            <person name="Silar P."/>
            <person name="Natvig D."/>
            <person name="Lalanne C."/>
            <person name="Gautier V."/>
            <person name="Ament-Velasquez S.L."/>
            <person name="Kruys A."/>
            <person name="Hutchinson M.I."/>
            <person name="Powell A.J."/>
            <person name="Barry K."/>
            <person name="Miller A.N."/>
            <person name="Grigoriev I.V."/>
            <person name="Debuchy R."/>
            <person name="Gladieux P."/>
            <person name="Thoren M.H."/>
            <person name="Johannesson H."/>
        </authorList>
    </citation>
    <scope>NUCLEOTIDE SEQUENCE</scope>
    <source>
        <strain evidence="2">CBS 606.72</strain>
    </source>
</reference>
<proteinExistence type="predicted"/>
<gene>
    <name evidence="2" type="ORF">B0T14DRAFT_575048</name>
</gene>
<feature type="compositionally biased region" description="Basic and acidic residues" evidence="1">
    <location>
        <begin position="178"/>
        <end position="190"/>
    </location>
</feature>
<keyword evidence="3" id="KW-1185">Reference proteome</keyword>
<dbReference type="EMBL" id="JAULSU010000001">
    <property type="protein sequence ID" value="KAK0633200.1"/>
    <property type="molecule type" value="Genomic_DNA"/>
</dbReference>
<organism evidence="2 3">
    <name type="scientific">Immersiella caudata</name>
    <dbReference type="NCBI Taxonomy" id="314043"/>
    <lineage>
        <taxon>Eukaryota</taxon>
        <taxon>Fungi</taxon>
        <taxon>Dikarya</taxon>
        <taxon>Ascomycota</taxon>
        <taxon>Pezizomycotina</taxon>
        <taxon>Sordariomycetes</taxon>
        <taxon>Sordariomycetidae</taxon>
        <taxon>Sordariales</taxon>
        <taxon>Lasiosphaeriaceae</taxon>
        <taxon>Immersiella</taxon>
    </lineage>
</organism>
<sequence>MEETQSASDLEPPSSSHLRPITNLDPPLPASVLLDRELSHKSSLRRKGNILTGCPELDEYVLLGGFERGSVVGISSEDEEFALRIGLQTVANLLVSKPEARARIVTTLPPVGLLPKLREVVAGEVVERRGVEEVPGGLRAVVYGYFRRVEISRVFDFEGLGDVIGELEGEGTEDVVDGGERGVVAEDKDGGGGGEQTAPKQTKPTPQKGRPRQNNPPRTPLPDLILITHTSTLLNTLFTGRDKPTAHEKASLLFSRLHHLTRPPNHGNPLIILLNSTTSPFTPETAAQTSDYLANMARPPMPRETDPSERPRSIIEPTLRSVFGVGSAASMGRGQVQIGKPSFGNVFAKMLDVHMLCTRIPRVVDGGSSWVVEVLLDGLGVYEMEGDGEERGVVRRCREQRWGPLEVDGAGRVVAAFR</sequence>